<evidence type="ECO:0000256" key="1">
    <source>
        <dbReference type="ARBA" id="ARBA00004496"/>
    </source>
</evidence>
<dbReference type="PANTHER" id="PTHR11564">
    <property type="entry name" value="SIGNAL RECOGNITION PARTICLE 54K PROTEIN SRP54"/>
    <property type="match status" value="1"/>
</dbReference>
<accession>A0A0F6PYH3</accession>
<feature type="compositionally biased region" description="Gly residues" evidence="11">
    <location>
        <begin position="441"/>
        <end position="459"/>
    </location>
</feature>
<dbReference type="Gene3D" id="1.10.260.30">
    <property type="entry name" value="Signal recognition particle, SRP54 subunit, M-domain"/>
    <property type="match status" value="1"/>
</dbReference>
<dbReference type="InterPro" id="IPR036891">
    <property type="entry name" value="Signal_recog_part_SRP54_M_sf"/>
</dbReference>
<dbReference type="SUPFAM" id="SSF52540">
    <property type="entry name" value="P-loop containing nucleoside triphosphate hydrolases"/>
    <property type="match status" value="1"/>
</dbReference>
<dbReference type="CDD" id="cd17875">
    <property type="entry name" value="SRP54_G"/>
    <property type="match status" value="1"/>
</dbReference>
<dbReference type="Gene3D" id="3.40.50.300">
    <property type="entry name" value="P-loop containing nucleotide triphosphate hydrolases"/>
    <property type="match status" value="1"/>
</dbReference>
<dbReference type="SUPFAM" id="SSF47364">
    <property type="entry name" value="Domain of the SRP/SRP receptor G-proteins"/>
    <property type="match status" value="1"/>
</dbReference>
<dbReference type="Pfam" id="PF00448">
    <property type="entry name" value="SRP54"/>
    <property type="match status" value="1"/>
</dbReference>
<dbReference type="InterPro" id="IPR004125">
    <property type="entry name" value="Signal_recog_particle_SRP54_M"/>
</dbReference>
<proteinExistence type="inferred from homology"/>
<dbReference type="SMART" id="SM00382">
    <property type="entry name" value="AAA"/>
    <property type="match status" value="1"/>
</dbReference>
<evidence type="ECO:0000256" key="7">
    <source>
        <dbReference type="ARBA" id="ARBA00023134"/>
    </source>
</evidence>
<reference evidence="15" key="1">
    <citation type="journal article" date="2015" name="Nature">
        <title>Complex archaea that bridge the gap between prokaryotes and eukaryotes.</title>
        <authorList>
            <person name="Spang A."/>
            <person name="Saw J.H."/>
            <person name="Jorgensen S.L."/>
            <person name="Zaremba-Niedzwiedzka K."/>
            <person name="Martijn J."/>
            <person name="Lind A.E."/>
            <person name="van Eijk R."/>
            <person name="Schleper C."/>
            <person name="Guy L."/>
            <person name="Ettema T.J."/>
        </authorList>
    </citation>
    <scope>NUCLEOTIDE SEQUENCE</scope>
</reference>
<keyword evidence="3" id="KW-0963">Cytoplasm</keyword>
<dbReference type="InterPro" id="IPR013822">
    <property type="entry name" value="Signal_recog_particl_SRP54_hlx"/>
</dbReference>
<evidence type="ECO:0000259" key="12">
    <source>
        <dbReference type="SMART" id="SM00382"/>
    </source>
</evidence>
<evidence type="ECO:0000256" key="10">
    <source>
        <dbReference type="ARBA" id="ARBA00035672"/>
    </source>
</evidence>
<keyword evidence="9" id="KW-0687">Ribonucleoprotein</keyword>
<name>A0A0F6PYH3_9ZZZZ</name>
<dbReference type="GO" id="GO:0003924">
    <property type="term" value="F:GTPase activity"/>
    <property type="evidence" value="ECO:0007669"/>
    <property type="project" value="InterPro"/>
</dbReference>
<sequence>MLDAFSNKLKDIVKSIRKLSIVDIEKVNELLDELTSALIEADVNIDLAIAMVNKVRENALNEKLPPAVSRLDYVIKIIHDELINLLGKKNYPFEPDQNKLNILMFVGVQGSGKTTTIAKSALYWKRRGLNPGIIGADTFRPGAYIQLKQLVESHDIEVFGEEKTKQDSEKIAQKGIKYFKEKTKVNLIFIDTSGRHKEEKGLLKEMERIAKKINSDEIILVIDATMGQNAFSQANAFNATTKIGSIIVSKMDGTARGGGALSAVAATGSKIRYIGTGEKTDDFERFDPERFVERLLGRGDISGILEKVTNAGMFDQSEDIIEAFKKGKINLRIWRSQMESFSKMGSLGKLLSMFPGMGSKLPAGFDQTSKESLKKIIAITNSMTAEELDDLHPSKKLKQSRRERVAKGSGTTTQDVQGLLKNYEMAVNAMKRLRKDRGKGKGMLGGLGGLDGGNFPGME</sequence>
<dbReference type="GO" id="GO:1990904">
    <property type="term" value="C:ribonucleoprotein complex"/>
    <property type="evidence" value="ECO:0007669"/>
    <property type="project" value="UniProtKB-KW"/>
</dbReference>
<dbReference type="Gene3D" id="1.20.120.140">
    <property type="entry name" value="Signal recognition particle SRP54, nucleotide-binding domain"/>
    <property type="match status" value="1"/>
</dbReference>
<evidence type="ECO:0000313" key="15">
    <source>
        <dbReference type="EMBL" id="AKC94864.1"/>
    </source>
</evidence>
<evidence type="ECO:0000256" key="5">
    <source>
        <dbReference type="ARBA" id="ARBA00022801"/>
    </source>
</evidence>
<feature type="region of interest" description="Disordered" evidence="11">
    <location>
        <begin position="437"/>
        <end position="459"/>
    </location>
</feature>
<evidence type="ECO:0000256" key="9">
    <source>
        <dbReference type="ARBA" id="ARBA00023274"/>
    </source>
</evidence>
<dbReference type="InterPro" id="IPR027417">
    <property type="entry name" value="P-loop_NTPase"/>
</dbReference>
<keyword evidence="5" id="KW-0378">Hydrolase</keyword>
<organism evidence="15">
    <name type="scientific">uncultured organism</name>
    <dbReference type="NCBI Taxonomy" id="155900"/>
    <lineage>
        <taxon>unclassified sequences</taxon>
        <taxon>environmental samples</taxon>
    </lineage>
</organism>
<dbReference type="GO" id="GO:0005525">
    <property type="term" value="F:GTP binding"/>
    <property type="evidence" value="ECO:0007669"/>
    <property type="project" value="UniProtKB-KW"/>
</dbReference>
<dbReference type="Pfam" id="PF02978">
    <property type="entry name" value="SRP_SPB"/>
    <property type="match status" value="1"/>
</dbReference>
<dbReference type="EMBL" id="KP869592">
    <property type="protein sequence ID" value="AKC94864.1"/>
    <property type="molecule type" value="Genomic_DNA"/>
</dbReference>
<comment type="subcellular location">
    <subcellularLocation>
        <location evidence="1">Cytoplasm</location>
    </subcellularLocation>
</comment>
<dbReference type="HAMAP" id="MF_00306">
    <property type="entry name" value="SRP54"/>
    <property type="match status" value="1"/>
</dbReference>
<feature type="domain" description="SRP54-type proteins GTP-binding" evidence="13">
    <location>
        <begin position="100"/>
        <end position="297"/>
    </location>
</feature>
<evidence type="ECO:0000256" key="4">
    <source>
        <dbReference type="ARBA" id="ARBA00022741"/>
    </source>
</evidence>
<dbReference type="EC" id="3.6.5.4" evidence="10"/>
<comment type="similarity">
    <text evidence="2">Belongs to the GTP-binding SRP family. SRP54 subfamily.</text>
</comment>
<dbReference type="AlphaFoldDB" id="A0A0F6PYH3"/>
<keyword evidence="4" id="KW-0547">Nucleotide-binding</keyword>
<feature type="domain" description="Signal recognition particle SRP54 helical bundle" evidence="14">
    <location>
        <begin position="1"/>
        <end position="86"/>
    </location>
</feature>
<evidence type="ECO:0000259" key="13">
    <source>
        <dbReference type="SMART" id="SM00962"/>
    </source>
</evidence>
<dbReference type="SUPFAM" id="SSF47446">
    <property type="entry name" value="Signal peptide-binding domain"/>
    <property type="match status" value="1"/>
</dbReference>
<keyword evidence="7" id="KW-0342">GTP-binding</keyword>
<dbReference type="InterPro" id="IPR003593">
    <property type="entry name" value="AAA+_ATPase"/>
</dbReference>
<dbReference type="Pfam" id="PF02881">
    <property type="entry name" value="SRP54_N"/>
    <property type="match status" value="1"/>
</dbReference>
<dbReference type="PANTHER" id="PTHR11564:SF5">
    <property type="entry name" value="SIGNAL RECOGNITION PARTICLE SUBUNIT SRP54"/>
    <property type="match status" value="1"/>
</dbReference>
<evidence type="ECO:0000256" key="8">
    <source>
        <dbReference type="ARBA" id="ARBA00023135"/>
    </source>
</evidence>
<evidence type="ECO:0000256" key="2">
    <source>
        <dbReference type="ARBA" id="ARBA00005450"/>
    </source>
</evidence>
<dbReference type="InterPro" id="IPR036225">
    <property type="entry name" value="SRP/SRP_N"/>
</dbReference>
<dbReference type="InterPro" id="IPR022941">
    <property type="entry name" value="SRP54"/>
</dbReference>
<dbReference type="SMART" id="SM00963">
    <property type="entry name" value="SRP54_N"/>
    <property type="match status" value="1"/>
</dbReference>
<protein>
    <recommendedName>
        <fullName evidence="10">signal-recognition-particle GTPase</fullName>
        <ecNumber evidence="10">3.6.5.4</ecNumber>
    </recommendedName>
</protein>
<keyword evidence="6" id="KW-0694">RNA-binding</keyword>
<dbReference type="FunFam" id="3.40.50.300:FF:000022">
    <property type="entry name" value="Signal recognition particle 54 kDa subunit"/>
    <property type="match status" value="1"/>
</dbReference>
<dbReference type="InterPro" id="IPR042101">
    <property type="entry name" value="SRP54_N_sf"/>
</dbReference>
<dbReference type="GO" id="GO:0008312">
    <property type="term" value="F:7S RNA binding"/>
    <property type="evidence" value="ECO:0007669"/>
    <property type="project" value="InterPro"/>
</dbReference>
<evidence type="ECO:0000256" key="6">
    <source>
        <dbReference type="ARBA" id="ARBA00022884"/>
    </source>
</evidence>
<dbReference type="SMART" id="SM00962">
    <property type="entry name" value="SRP54"/>
    <property type="match status" value="1"/>
</dbReference>
<evidence type="ECO:0000256" key="11">
    <source>
        <dbReference type="SAM" id="MobiDB-lite"/>
    </source>
</evidence>
<keyword evidence="8" id="KW-0733">Signal recognition particle</keyword>
<evidence type="ECO:0000256" key="3">
    <source>
        <dbReference type="ARBA" id="ARBA00022490"/>
    </source>
</evidence>
<evidence type="ECO:0000259" key="14">
    <source>
        <dbReference type="SMART" id="SM00963"/>
    </source>
</evidence>
<feature type="domain" description="AAA+ ATPase" evidence="12">
    <location>
        <begin position="99"/>
        <end position="252"/>
    </location>
</feature>
<dbReference type="InterPro" id="IPR000897">
    <property type="entry name" value="SRP54_GTPase_dom"/>
</dbReference>